<evidence type="ECO:0000256" key="1">
    <source>
        <dbReference type="SAM" id="MobiDB-lite"/>
    </source>
</evidence>
<evidence type="ECO:0008006" key="4">
    <source>
        <dbReference type="Google" id="ProtNLM"/>
    </source>
</evidence>
<dbReference type="Proteomes" id="UP000441102">
    <property type="component" value="Unassembled WGS sequence"/>
</dbReference>
<sequence length="315" mass="36378">MPQPIKRTKKAIKPPFPTPASFERKHKERNEQLTGYLKTKWGRKPENRHLVIELQEGSALSHYATNCTARIEFAKSAVRKLIAMWNSDRENENVRDYALLTLTPRFAAFPLSEAGTYDWSQLQSWANKKMKGLNFLGIVEAAFFSNKSIGSKKEPTVSWHLHVIVWGAEREKLRSIVRQVNAEETALIEDKKPAHFRMIKGRKDLACTTRYMLKSVQSDYRVFTRKGCKKDGSKDWDQKKGVIKPGNAIKMHCLFRGATIEDLCIFGGEGRRLFRLITKRTDRRIQAIETERQRKINEDREGISLKAFEKRLAGL</sequence>
<protein>
    <recommendedName>
        <fullName evidence="4">Replication protein</fullName>
    </recommendedName>
</protein>
<proteinExistence type="predicted"/>
<dbReference type="RefSeq" id="WP_151576914.1">
    <property type="nucleotide sequence ID" value="NZ_WBWX01000010.1"/>
</dbReference>
<feature type="region of interest" description="Disordered" evidence="1">
    <location>
        <begin position="1"/>
        <end position="22"/>
    </location>
</feature>
<organism evidence="2 3">
    <name type="scientific">Brucella anthropi</name>
    <name type="common">Ochrobactrum anthropi</name>
    <dbReference type="NCBI Taxonomy" id="529"/>
    <lineage>
        <taxon>Bacteria</taxon>
        <taxon>Pseudomonadati</taxon>
        <taxon>Pseudomonadota</taxon>
        <taxon>Alphaproteobacteria</taxon>
        <taxon>Hyphomicrobiales</taxon>
        <taxon>Brucellaceae</taxon>
        <taxon>Brucella/Ochrobactrum group</taxon>
        <taxon>Brucella</taxon>
    </lineage>
</organism>
<dbReference type="EMBL" id="WBWX01000010">
    <property type="protein sequence ID" value="KAB2792981.1"/>
    <property type="molecule type" value="Genomic_DNA"/>
</dbReference>
<evidence type="ECO:0000313" key="3">
    <source>
        <dbReference type="Proteomes" id="UP000441102"/>
    </source>
</evidence>
<accession>A0A6I0DKJ3</accession>
<comment type="caution">
    <text evidence="2">The sequence shown here is derived from an EMBL/GenBank/DDBJ whole genome shotgun (WGS) entry which is preliminary data.</text>
</comment>
<evidence type="ECO:0000313" key="2">
    <source>
        <dbReference type="EMBL" id="KAB2792981.1"/>
    </source>
</evidence>
<feature type="compositionally biased region" description="Basic residues" evidence="1">
    <location>
        <begin position="1"/>
        <end position="12"/>
    </location>
</feature>
<gene>
    <name evidence="2" type="ORF">F9L06_20985</name>
</gene>
<dbReference type="AlphaFoldDB" id="A0A6I0DKJ3"/>
<reference evidence="2 3" key="1">
    <citation type="submission" date="2019-09" db="EMBL/GenBank/DDBJ databases">
        <title>Taxonomic organization of the family Brucellaceae based on a phylogenomic approach.</title>
        <authorList>
            <person name="Leclercq S."/>
            <person name="Cloeckaert A."/>
            <person name="Zygmunt M.S."/>
        </authorList>
    </citation>
    <scope>NUCLEOTIDE SEQUENCE [LARGE SCALE GENOMIC DNA]</scope>
    <source>
        <strain evidence="2 3">CCUG 34461</strain>
    </source>
</reference>
<name>A0A6I0DKJ3_BRUAN</name>